<dbReference type="CDD" id="cd00483">
    <property type="entry name" value="HPPK"/>
    <property type="match status" value="1"/>
</dbReference>
<comment type="caution">
    <text evidence="9">The sequence shown here is derived from an EMBL/GenBank/DDBJ whole genome shotgun (WGS) entry which is preliminary data.</text>
</comment>
<evidence type="ECO:0000256" key="2">
    <source>
        <dbReference type="ARBA" id="ARBA00013253"/>
    </source>
</evidence>
<dbReference type="NCBIfam" id="TIGR01498">
    <property type="entry name" value="folK"/>
    <property type="match status" value="1"/>
</dbReference>
<dbReference type="InterPro" id="IPR000550">
    <property type="entry name" value="Hppk"/>
</dbReference>
<dbReference type="InterPro" id="IPR035907">
    <property type="entry name" value="Hppk_sf"/>
</dbReference>
<gene>
    <name evidence="9" type="primary">folK</name>
    <name evidence="9" type="ORF">CLH62_08195</name>
</gene>
<dbReference type="GO" id="GO:0016301">
    <property type="term" value="F:kinase activity"/>
    <property type="evidence" value="ECO:0007669"/>
    <property type="project" value="UniProtKB-KW"/>
</dbReference>
<dbReference type="Gene3D" id="3.30.70.560">
    <property type="entry name" value="7,8-Dihydro-6-hydroxymethylpterin-pyrophosphokinase HPPK"/>
    <property type="match status" value="1"/>
</dbReference>
<keyword evidence="10" id="KW-1185">Reference proteome</keyword>
<accession>A0A2G1VFQ7</accession>
<dbReference type="GO" id="GO:0046656">
    <property type="term" value="P:folic acid biosynthetic process"/>
    <property type="evidence" value="ECO:0007669"/>
    <property type="project" value="UniProtKB-KW"/>
</dbReference>
<keyword evidence="6" id="KW-0067">ATP-binding</keyword>
<keyword evidence="4" id="KW-0547">Nucleotide-binding</keyword>
<dbReference type="SUPFAM" id="SSF55083">
    <property type="entry name" value="6-hydroxymethyl-7,8-dihydropterin pyrophosphokinase, HPPK"/>
    <property type="match status" value="1"/>
</dbReference>
<evidence type="ECO:0000256" key="1">
    <source>
        <dbReference type="ARBA" id="ARBA00005051"/>
    </source>
</evidence>
<keyword evidence="3" id="KW-0808">Transferase</keyword>
<dbReference type="AlphaFoldDB" id="A0A2G1VFQ7"/>
<evidence type="ECO:0000313" key="9">
    <source>
        <dbReference type="EMBL" id="PHQ25586.1"/>
    </source>
</evidence>
<evidence type="ECO:0000313" key="10">
    <source>
        <dbReference type="Proteomes" id="UP000229044"/>
    </source>
</evidence>
<dbReference type="PANTHER" id="PTHR43071:SF2">
    <property type="entry name" value="2-AMINO-4-HYDROXY-6-HYDROXYMETHYLDIHYDROPTERIDINE PYROPHOSPHOKINASE"/>
    <property type="match status" value="1"/>
</dbReference>
<dbReference type="UniPathway" id="UPA00077">
    <property type="reaction ID" value="UER00155"/>
</dbReference>
<evidence type="ECO:0000256" key="5">
    <source>
        <dbReference type="ARBA" id="ARBA00022777"/>
    </source>
</evidence>
<reference evidence="9 10" key="1">
    <citation type="submission" date="2017-09" db="EMBL/GenBank/DDBJ databases">
        <title>The draft genome sequences of Marinobacter guineae M3B.</title>
        <authorList>
            <person name="Cao J."/>
        </authorList>
    </citation>
    <scope>NUCLEOTIDE SEQUENCE [LARGE SCALE GENOMIC DNA]</scope>
    <source>
        <strain evidence="9 10">M3B</strain>
    </source>
</reference>
<evidence type="ECO:0000256" key="7">
    <source>
        <dbReference type="ARBA" id="ARBA00022909"/>
    </source>
</evidence>
<sequence length="175" mass="19431">MAGSVRVYISIGTNVDRERYVIAALDALKEWFGELVISPVYDSEAVGFDGSPFLNLVVGVDTDLPVAELSRRFKQLEADNGRRRDVPKFSARTLDLDILTYGDVVGRIDGVELPRGEILKNAFVLRPLADIAPEAMHPVCGKTYGQLWQDYSTGQKLWPVDFSWQGRQISRAATG</sequence>
<dbReference type="Proteomes" id="UP000229044">
    <property type="component" value="Unassembled WGS sequence"/>
</dbReference>
<proteinExistence type="predicted"/>
<evidence type="ECO:0000259" key="8">
    <source>
        <dbReference type="Pfam" id="PF01288"/>
    </source>
</evidence>
<evidence type="ECO:0000256" key="4">
    <source>
        <dbReference type="ARBA" id="ARBA00022741"/>
    </source>
</evidence>
<evidence type="ECO:0000256" key="3">
    <source>
        <dbReference type="ARBA" id="ARBA00022679"/>
    </source>
</evidence>
<dbReference type="GO" id="GO:0005524">
    <property type="term" value="F:ATP binding"/>
    <property type="evidence" value="ECO:0007669"/>
    <property type="project" value="UniProtKB-KW"/>
</dbReference>
<dbReference type="GO" id="GO:0003848">
    <property type="term" value="F:2-amino-4-hydroxy-6-hydroxymethyldihydropteridine diphosphokinase activity"/>
    <property type="evidence" value="ECO:0007669"/>
    <property type="project" value="UniProtKB-EC"/>
</dbReference>
<dbReference type="Pfam" id="PF01288">
    <property type="entry name" value="HPPK"/>
    <property type="match status" value="1"/>
</dbReference>
<dbReference type="EC" id="2.7.6.3" evidence="2"/>
<protein>
    <recommendedName>
        <fullName evidence="2">2-amino-4-hydroxy-6-hydroxymethyldihydropteridine diphosphokinase</fullName>
        <ecNumber evidence="2">2.7.6.3</ecNumber>
    </recommendedName>
</protein>
<dbReference type="GO" id="GO:0046654">
    <property type="term" value="P:tetrahydrofolate biosynthetic process"/>
    <property type="evidence" value="ECO:0007669"/>
    <property type="project" value="UniProtKB-UniPathway"/>
</dbReference>
<dbReference type="OrthoDB" id="9790168at2"/>
<comment type="pathway">
    <text evidence="1">Cofactor biosynthesis; tetrahydrofolate biosynthesis; 2-amino-4-hydroxy-6-hydroxymethyl-7,8-dihydropteridine diphosphate from 7,8-dihydroneopterin triphosphate: step 4/4.</text>
</comment>
<keyword evidence="7" id="KW-0289">Folate biosynthesis</keyword>
<dbReference type="EMBL" id="NTFI01000002">
    <property type="protein sequence ID" value="PHQ25586.1"/>
    <property type="molecule type" value="Genomic_DNA"/>
</dbReference>
<name>A0A2G1VFQ7_9GAMM</name>
<feature type="domain" description="7,8-dihydro-6-hydroxymethylpterin-pyrophosphokinase" evidence="8">
    <location>
        <begin position="8"/>
        <end position="133"/>
    </location>
</feature>
<evidence type="ECO:0000256" key="6">
    <source>
        <dbReference type="ARBA" id="ARBA00022840"/>
    </source>
</evidence>
<keyword evidence="5 9" id="KW-0418">Kinase</keyword>
<dbReference type="RefSeq" id="WP_099617691.1">
    <property type="nucleotide sequence ID" value="NZ_KZ319340.1"/>
</dbReference>
<organism evidence="9 10">
    <name type="scientific">Marinobacter guineae</name>
    <dbReference type="NCBI Taxonomy" id="432303"/>
    <lineage>
        <taxon>Bacteria</taxon>
        <taxon>Pseudomonadati</taxon>
        <taxon>Pseudomonadota</taxon>
        <taxon>Gammaproteobacteria</taxon>
        <taxon>Pseudomonadales</taxon>
        <taxon>Marinobacteraceae</taxon>
        <taxon>Marinobacter</taxon>
    </lineage>
</organism>
<dbReference type="PANTHER" id="PTHR43071">
    <property type="entry name" value="2-AMINO-4-HYDROXY-6-HYDROXYMETHYLDIHYDROPTERIDINE PYROPHOSPHOKINASE"/>
    <property type="match status" value="1"/>
</dbReference>